<evidence type="ECO:0000313" key="3">
    <source>
        <dbReference type="Proteomes" id="UP001210261"/>
    </source>
</evidence>
<dbReference type="Pfam" id="PF01965">
    <property type="entry name" value="DJ-1_PfpI"/>
    <property type="match status" value="1"/>
</dbReference>
<dbReference type="Proteomes" id="UP001210261">
    <property type="component" value="Unassembled WGS sequence"/>
</dbReference>
<dbReference type="InterPro" id="IPR029062">
    <property type="entry name" value="Class_I_gatase-like"/>
</dbReference>
<protein>
    <submittedName>
        <fullName evidence="2">DJ-1/PfpI family protein</fullName>
    </submittedName>
</protein>
<comment type="caution">
    <text evidence="2">The sequence shown here is derived from an EMBL/GenBank/DDBJ whole genome shotgun (WGS) entry which is preliminary data.</text>
</comment>
<dbReference type="CDD" id="cd03135">
    <property type="entry name" value="GATase1_DJ-1"/>
    <property type="match status" value="1"/>
</dbReference>
<dbReference type="Gene3D" id="3.40.50.880">
    <property type="match status" value="1"/>
</dbReference>
<dbReference type="PANTHER" id="PTHR48094:SF12">
    <property type="entry name" value="PARKINSON DISEASE PROTEIN 7 HOMOLOG"/>
    <property type="match status" value="1"/>
</dbReference>
<evidence type="ECO:0000259" key="1">
    <source>
        <dbReference type="Pfam" id="PF01965"/>
    </source>
</evidence>
<name>A0ABT4VDG9_9HELI</name>
<dbReference type="InterPro" id="IPR002818">
    <property type="entry name" value="DJ-1/PfpI"/>
</dbReference>
<gene>
    <name evidence="2" type="ORF">PF021_03565</name>
</gene>
<dbReference type="EMBL" id="JAQHXR010000002">
    <property type="protein sequence ID" value="MDA3968750.1"/>
    <property type="molecule type" value="Genomic_DNA"/>
</dbReference>
<sequence>MKNVMVILANGFEEIECIAVVDVLRRAGSNVALVSISNSLEVTSQGNVKVVADKLLSNVSVDSVDAVVLPGGYGGVMGMMESNELSSIVSNIHKKGKIISAICAAPLFLDKLDILGELQFTCYPSVKENIKAKNYTAIKPVIHDKNIITSQGPATALEFGLYLASILEGSDVSKSIREGMLHA</sequence>
<dbReference type="SUPFAM" id="SSF52317">
    <property type="entry name" value="Class I glutamine amidotransferase-like"/>
    <property type="match status" value="1"/>
</dbReference>
<keyword evidence="3" id="KW-1185">Reference proteome</keyword>
<accession>A0ABT4VDG9</accession>
<organism evidence="2 3">
    <name type="scientific">Helicobacter ibis</name>
    <dbReference type="NCBI Taxonomy" id="2962633"/>
    <lineage>
        <taxon>Bacteria</taxon>
        <taxon>Pseudomonadati</taxon>
        <taxon>Campylobacterota</taxon>
        <taxon>Epsilonproteobacteria</taxon>
        <taxon>Campylobacterales</taxon>
        <taxon>Helicobacteraceae</taxon>
        <taxon>Helicobacter</taxon>
    </lineage>
</organism>
<proteinExistence type="predicted"/>
<feature type="domain" description="DJ-1/PfpI" evidence="1">
    <location>
        <begin position="2"/>
        <end position="163"/>
    </location>
</feature>
<dbReference type="RefSeq" id="WP_271021048.1">
    <property type="nucleotide sequence ID" value="NZ_JAQHXR010000002.1"/>
</dbReference>
<dbReference type="NCBIfam" id="TIGR01383">
    <property type="entry name" value="not_thiJ"/>
    <property type="match status" value="1"/>
</dbReference>
<dbReference type="InterPro" id="IPR006287">
    <property type="entry name" value="DJ-1"/>
</dbReference>
<dbReference type="InterPro" id="IPR050325">
    <property type="entry name" value="Prot/Nucl_acid_deglycase"/>
</dbReference>
<dbReference type="PANTHER" id="PTHR48094">
    <property type="entry name" value="PROTEIN/NUCLEIC ACID DEGLYCASE DJ-1-RELATED"/>
    <property type="match status" value="1"/>
</dbReference>
<reference evidence="2 3" key="1">
    <citation type="submission" date="2023-01" db="EMBL/GenBank/DDBJ databases">
        <title>Description of Helicobacter ibis sp. nov. isolated from faecal droppings of black-faced ibis (Theristicus melanopis).</title>
        <authorList>
            <person name="Lopez-Cantillo M."/>
            <person name="Vidal-Veuthey B."/>
            <person name="Mella A."/>
            <person name="De La Haba R."/>
            <person name="Collado L."/>
        </authorList>
    </citation>
    <scope>NUCLEOTIDE SEQUENCE [LARGE SCALE GENOMIC DNA]</scope>
    <source>
        <strain evidence="2 3">A82</strain>
    </source>
</reference>
<evidence type="ECO:0000313" key="2">
    <source>
        <dbReference type="EMBL" id="MDA3968750.1"/>
    </source>
</evidence>